<sequence>MCDVNDPRILNAYIAITEEEPTDWLLLGYKDTRSVISLYASGTNGLSEFREHITNEILFGFVRVDDRFILITYVPDSVSGVRRARALVHSRSVASILELSHAQFTASSLSDMSDANIRTRLKLGQNQVPNRPRPTSMNSKRASTVTRRRKSNQYSPSPSPSPMSERNLRILTTDEPFSYDDDRMTATPTPSSPTSVASSFAESSISTLVDHLDLDDKNKDATEAMLQLQLAKKKELEEARFRQFQRDQQEERFKRDQAIKKFEQEEKQKQQLQQQKPAFLLKKELTTKKTFTFPKAEEKKSGIFPQVVLRKVTPGVNNYNKDEVKKDVRSVLSSYKKIEPKQELKTEIKVELKKVHQEVKSAVKDEVKAVIKKQTRSIAKEEVTPIKEVSSIKEIVPIKESVPNKESASVKEEVIIREQPQMVVKEQDTKAVLEVKQNTIETQPEAKTDIKAEVQPAVVRSEAIPKVQQFWRRRHFVIEDKRVSFYKDEMAKVPISEINLLTVTRLAPANEDEDTYVPNSFVIDTQTGDSYQIFADDKRIVKQMYAIIQSS</sequence>
<evidence type="ECO:0000259" key="3">
    <source>
        <dbReference type="PROSITE" id="PS51263"/>
    </source>
</evidence>
<feature type="compositionally biased region" description="Polar residues" evidence="2">
    <location>
        <begin position="124"/>
        <end position="145"/>
    </location>
</feature>
<dbReference type="InterPro" id="IPR002108">
    <property type="entry name" value="ADF-H"/>
</dbReference>
<feature type="region of interest" description="Disordered" evidence="2">
    <location>
        <begin position="122"/>
        <end position="199"/>
    </location>
</feature>
<evidence type="ECO:0000313" key="5">
    <source>
        <dbReference type="Proteomes" id="UP000603453"/>
    </source>
</evidence>
<dbReference type="Gene3D" id="2.30.29.30">
    <property type="entry name" value="Pleckstrin-homology domain (PH domain)/Phosphotyrosine-binding domain (PTB)"/>
    <property type="match status" value="1"/>
</dbReference>
<dbReference type="SUPFAM" id="SSF55753">
    <property type="entry name" value="Actin depolymerizing proteins"/>
    <property type="match status" value="1"/>
</dbReference>
<dbReference type="GO" id="GO:0051015">
    <property type="term" value="F:actin filament binding"/>
    <property type="evidence" value="ECO:0007669"/>
    <property type="project" value="TreeGrafter"/>
</dbReference>
<gene>
    <name evidence="4" type="ORF">INT47_005318</name>
</gene>
<comment type="caution">
    <text evidence="4">The sequence shown here is derived from an EMBL/GenBank/DDBJ whole genome shotgun (WGS) entry which is preliminary data.</text>
</comment>
<dbReference type="GO" id="GO:0030864">
    <property type="term" value="C:cortical actin cytoskeleton"/>
    <property type="evidence" value="ECO:0007669"/>
    <property type="project" value="TreeGrafter"/>
</dbReference>
<name>A0A8H7V3M9_9FUNG</name>
<dbReference type="GO" id="GO:0030833">
    <property type="term" value="P:regulation of actin filament polymerization"/>
    <property type="evidence" value="ECO:0007669"/>
    <property type="project" value="TreeGrafter"/>
</dbReference>
<protein>
    <recommendedName>
        <fullName evidence="3">ADF-H domain-containing protein</fullName>
    </recommendedName>
</protein>
<dbReference type="SMART" id="SM00102">
    <property type="entry name" value="ADF"/>
    <property type="match status" value="1"/>
</dbReference>
<dbReference type="PROSITE" id="PS51263">
    <property type="entry name" value="ADF_H"/>
    <property type="match status" value="1"/>
</dbReference>
<organism evidence="4 5">
    <name type="scientific">Mucor saturninus</name>
    <dbReference type="NCBI Taxonomy" id="64648"/>
    <lineage>
        <taxon>Eukaryota</taxon>
        <taxon>Fungi</taxon>
        <taxon>Fungi incertae sedis</taxon>
        <taxon>Mucoromycota</taxon>
        <taxon>Mucoromycotina</taxon>
        <taxon>Mucoromycetes</taxon>
        <taxon>Mucorales</taxon>
        <taxon>Mucorineae</taxon>
        <taxon>Mucoraceae</taxon>
        <taxon>Mucor</taxon>
    </lineage>
</organism>
<proteinExistence type="predicted"/>
<evidence type="ECO:0000313" key="4">
    <source>
        <dbReference type="EMBL" id="KAG2206000.1"/>
    </source>
</evidence>
<dbReference type="GO" id="GO:0005884">
    <property type="term" value="C:actin filament"/>
    <property type="evidence" value="ECO:0007669"/>
    <property type="project" value="TreeGrafter"/>
</dbReference>
<dbReference type="InterPro" id="IPR011993">
    <property type="entry name" value="PH-like_dom_sf"/>
</dbReference>
<evidence type="ECO:0000256" key="1">
    <source>
        <dbReference type="SAM" id="Coils"/>
    </source>
</evidence>
<dbReference type="AlphaFoldDB" id="A0A8H7V3M9"/>
<dbReference type="InterPro" id="IPR029006">
    <property type="entry name" value="ADF-H/Gelsolin-like_dom_sf"/>
</dbReference>
<dbReference type="Proteomes" id="UP000603453">
    <property type="component" value="Unassembled WGS sequence"/>
</dbReference>
<dbReference type="Gene3D" id="3.40.20.10">
    <property type="entry name" value="Severin"/>
    <property type="match status" value="1"/>
</dbReference>
<dbReference type="EMBL" id="JAEPRD010000033">
    <property type="protein sequence ID" value="KAG2206000.1"/>
    <property type="molecule type" value="Genomic_DNA"/>
</dbReference>
<feature type="coiled-coil region" evidence="1">
    <location>
        <begin position="214"/>
        <end position="275"/>
    </location>
</feature>
<dbReference type="GO" id="GO:0030427">
    <property type="term" value="C:site of polarized growth"/>
    <property type="evidence" value="ECO:0007669"/>
    <property type="project" value="TreeGrafter"/>
</dbReference>
<dbReference type="SUPFAM" id="SSF50729">
    <property type="entry name" value="PH domain-like"/>
    <property type="match status" value="1"/>
</dbReference>
<dbReference type="PANTHER" id="PTHR10829">
    <property type="entry name" value="CORTACTIN AND DREBRIN"/>
    <property type="match status" value="1"/>
</dbReference>
<dbReference type="PANTHER" id="PTHR10829:SF56">
    <property type="entry name" value="ADF-H DOMAIN-CONTAINING PROTEIN"/>
    <property type="match status" value="1"/>
</dbReference>
<reference evidence="4" key="1">
    <citation type="submission" date="2020-12" db="EMBL/GenBank/DDBJ databases">
        <title>Metabolic potential, ecology and presence of endohyphal bacteria is reflected in genomic diversity of Mucoromycotina.</title>
        <authorList>
            <person name="Muszewska A."/>
            <person name="Okrasinska A."/>
            <person name="Steczkiewicz K."/>
            <person name="Drgas O."/>
            <person name="Orlowska M."/>
            <person name="Perlinska-Lenart U."/>
            <person name="Aleksandrzak-Piekarczyk T."/>
            <person name="Szatraj K."/>
            <person name="Zielenkiewicz U."/>
            <person name="Pilsyk S."/>
            <person name="Malc E."/>
            <person name="Mieczkowski P."/>
            <person name="Kruszewska J.S."/>
            <person name="Biernat P."/>
            <person name="Pawlowska J."/>
        </authorList>
    </citation>
    <scope>NUCLEOTIDE SEQUENCE</scope>
    <source>
        <strain evidence="4">WA0000017839</strain>
    </source>
</reference>
<keyword evidence="1" id="KW-0175">Coiled coil</keyword>
<feature type="compositionally biased region" description="Low complexity" evidence="2">
    <location>
        <begin position="185"/>
        <end position="199"/>
    </location>
</feature>
<dbReference type="Pfam" id="PF00241">
    <property type="entry name" value="Cofilin_ADF"/>
    <property type="match status" value="1"/>
</dbReference>
<dbReference type="OrthoDB" id="2123378at2759"/>
<feature type="non-terminal residue" evidence="4">
    <location>
        <position position="1"/>
    </location>
</feature>
<evidence type="ECO:0000256" key="2">
    <source>
        <dbReference type="SAM" id="MobiDB-lite"/>
    </source>
</evidence>
<keyword evidence="5" id="KW-1185">Reference proteome</keyword>
<dbReference type="InterPro" id="IPR001849">
    <property type="entry name" value="PH_domain"/>
</dbReference>
<feature type="domain" description="ADF-H" evidence="3">
    <location>
        <begin position="1"/>
        <end position="122"/>
    </location>
</feature>
<accession>A0A8H7V3M9</accession>
<dbReference type="CDD" id="cd00821">
    <property type="entry name" value="PH"/>
    <property type="match status" value="1"/>
</dbReference>
<dbReference type="Pfam" id="PF00169">
    <property type="entry name" value="PH"/>
    <property type="match status" value="1"/>
</dbReference>